<accession>A0A8T0I5Q6</accession>
<evidence type="ECO:0000256" key="2">
    <source>
        <dbReference type="SAM" id="MobiDB-lite"/>
    </source>
</evidence>
<comment type="caution">
    <text evidence="3">The sequence shown here is derived from an EMBL/GenBank/DDBJ whole genome shotgun (WGS) entry which is preliminary data.</text>
</comment>
<protein>
    <submittedName>
        <fullName evidence="3">Uncharacterized protein</fullName>
    </submittedName>
</protein>
<dbReference type="Proteomes" id="UP000822688">
    <property type="component" value="Chromosome 5"/>
</dbReference>
<feature type="region of interest" description="Disordered" evidence="2">
    <location>
        <begin position="166"/>
        <end position="190"/>
    </location>
</feature>
<proteinExistence type="predicted"/>
<keyword evidence="1" id="KW-0175">Coiled coil</keyword>
<name>A0A8T0I5Q6_CERPU</name>
<feature type="compositionally biased region" description="Polar residues" evidence="2">
    <location>
        <begin position="166"/>
        <end position="178"/>
    </location>
</feature>
<evidence type="ECO:0000256" key="1">
    <source>
        <dbReference type="SAM" id="Coils"/>
    </source>
</evidence>
<sequence length="393" mass="44621">MEAASMPWFIHFMRLNSRGLTPTVTMTEDMPSRVAVAQFLGPKHRSGYIFDDQGMPEYESYVRELFRRVLQLPWPVSNTMPFHFARGMLAEAMGVEMNWAEFAYRSTHPHQSNARFPRVLLEFEEITEPLEPLIVVMPRVNIEGYSPLSKADSQNARRLLSNPQAHLIPTTSSPNASTARPKGLDMTGGRGKEKHIEMLPAERPSERGECSRKGNCTIDESAAMGLILLRPSFNGTVEAERQRFIAARHDIGKPLHNLRSEIAEDKDRLKFLERKVAEKISSYERASEEYGQARDLYAAARFDQGQPASRDQKTAMKRMTKIRENLIANCFANLEGANTRLASWEFKMKRQNERIAKQTTELQAAEKVYAEKLTILDNSLVHLEAVAIVLADL</sequence>
<organism evidence="3 4">
    <name type="scientific">Ceratodon purpureus</name>
    <name type="common">Fire moss</name>
    <name type="synonym">Dicranum purpureum</name>
    <dbReference type="NCBI Taxonomy" id="3225"/>
    <lineage>
        <taxon>Eukaryota</taxon>
        <taxon>Viridiplantae</taxon>
        <taxon>Streptophyta</taxon>
        <taxon>Embryophyta</taxon>
        <taxon>Bryophyta</taxon>
        <taxon>Bryophytina</taxon>
        <taxon>Bryopsida</taxon>
        <taxon>Dicranidae</taxon>
        <taxon>Pseudoditrichales</taxon>
        <taxon>Ditrichaceae</taxon>
        <taxon>Ceratodon</taxon>
    </lineage>
</organism>
<keyword evidence="4" id="KW-1185">Reference proteome</keyword>
<evidence type="ECO:0000313" key="4">
    <source>
        <dbReference type="Proteomes" id="UP000822688"/>
    </source>
</evidence>
<dbReference type="EMBL" id="CM026425">
    <property type="protein sequence ID" value="KAG0578021.1"/>
    <property type="molecule type" value="Genomic_DNA"/>
</dbReference>
<gene>
    <name evidence="3" type="ORF">KC19_5G198400</name>
</gene>
<dbReference type="AlphaFoldDB" id="A0A8T0I5Q6"/>
<evidence type="ECO:0000313" key="3">
    <source>
        <dbReference type="EMBL" id="KAG0578021.1"/>
    </source>
</evidence>
<feature type="coiled-coil region" evidence="1">
    <location>
        <begin position="255"/>
        <end position="289"/>
    </location>
</feature>
<reference evidence="3" key="1">
    <citation type="submission" date="2020-06" db="EMBL/GenBank/DDBJ databases">
        <title>WGS assembly of Ceratodon purpureus strain R40.</title>
        <authorList>
            <person name="Carey S.B."/>
            <person name="Jenkins J."/>
            <person name="Shu S."/>
            <person name="Lovell J.T."/>
            <person name="Sreedasyam A."/>
            <person name="Maumus F."/>
            <person name="Tiley G.P."/>
            <person name="Fernandez-Pozo N."/>
            <person name="Barry K."/>
            <person name="Chen C."/>
            <person name="Wang M."/>
            <person name="Lipzen A."/>
            <person name="Daum C."/>
            <person name="Saski C.A."/>
            <person name="Payton A.C."/>
            <person name="Mcbreen J.C."/>
            <person name="Conrad R.E."/>
            <person name="Kollar L.M."/>
            <person name="Olsson S."/>
            <person name="Huttunen S."/>
            <person name="Landis J.B."/>
            <person name="Wickett N.J."/>
            <person name="Johnson M.G."/>
            <person name="Rensing S.A."/>
            <person name="Grimwood J."/>
            <person name="Schmutz J."/>
            <person name="Mcdaniel S.F."/>
        </authorList>
    </citation>
    <scope>NUCLEOTIDE SEQUENCE</scope>
    <source>
        <strain evidence="3">R40</strain>
    </source>
</reference>